<dbReference type="SUPFAM" id="SSF142433">
    <property type="entry name" value="CinA-like"/>
    <property type="match status" value="1"/>
</dbReference>
<evidence type="ECO:0000313" key="2">
    <source>
        <dbReference type="EMBL" id="KRN76704.1"/>
    </source>
</evidence>
<dbReference type="AlphaFoldDB" id="A0A0R2JH97"/>
<gene>
    <name evidence="2" type="ORF">IV67_GL000209</name>
</gene>
<dbReference type="STRING" id="1620.IV67_GL000209"/>
<name>A0A0R2JH97_9LACO</name>
<dbReference type="PATRIC" id="fig|1620.3.peg.214"/>
<dbReference type="InterPro" id="IPR036653">
    <property type="entry name" value="CinA-like_C"/>
</dbReference>
<keyword evidence="3" id="KW-1185">Reference proteome</keyword>
<dbReference type="InterPro" id="IPR008136">
    <property type="entry name" value="CinA_C"/>
</dbReference>
<sequence>MTIESEVGLALIEGQYTLTSAESLTAGMFVSELASVPGISAVLPGAFVTYSAAAKHQLVGVSQELIDSHGVVSAEVAYAMAQGARDTLQTDFAISFTGVAGPDELEGHPAGTVFIGLVGPKQFERTLECHFKGDRLAVRQASVQAGMQMILDALRNIA</sequence>
<evidence type="ECO:0000259" key="1">
    <source>
        <dbReference type="Pfam" id="PF02464"/>
    </source>
</evidence>
<comment type="caution">
    <text evidence="2">The sequence shown here is derived from an EMBL/GenBank/DDBJ whole genome shotgun (WGS) entry which is preliminary data.</text>
</comment>
<organism evidence="2 3">
    <name type="scientific">Weissella minor</name>
    <dbReference type="NCBI Taxonomy" id="1620"/>
    <lineage>
        <taxon>Bacteria</taxon>
        <taxon>Bacillati</taxon>
        <taxon>Bacillota</taxon>
        <taxon>Bacilli</taxon>
        <taxon>Lactobacillales</taxon>
        <taxon>Lactobacillaceae</taxon>
        <taxon>Weissella</taxon>
    </lineage>
</organism>
<dbReference type="OrthoDB" id="9801454at2"/>
<dbReference type="Proteomes" id="UP000051673">
    <property type="component" value="Unassembled WGS sequence"/>
</dbReference>
<feature type="domain" description="CinA C-terminal" evidence="1">
    <location>
        <begin position="3"/>
        <end position="153"/>
    </location>
</feature>
<proteinExistence type="predicted"/>
<protein>
    <submittedName>
        <fullName evidence="2">Competence damage-inducible protein A</fullName>
    </submittedName>
</protein>
<accession>A0A0R2JH97</accession>
<reference evidence="2 3" key="1">
    <citation type="journal article" date="2015" name="Genome Announc.">
        <title>Expanding the biotechnology potential of lactobacilli through comparative genomics of 213 strains and associated genera.</title>
        <authorList>
            <person name="Sun Z."/>
            <person name="Harris H.M."/>
            <person name="McCann A."/>
            <person name="Guo C."/>
            <person name="Argimon S."/>
            <person name="Zhang W."/>
            <person name="Yang X."/>
            <person name="Jeffery I.B."/>
            <person name="Cooney J.C."/>
            <person name="Kagawa T.F."/>
            <person name="Liu W."/>
            <person name="Song Y."/>
            <person name="Salvetti E."/>
            <person name="Wrobel A."/>
            <person name="Rasinkangas P."/>
            <person name="Parkhill J."/>
            <person name="Rea M.C."/>
            <person name="O'Sullivan O."/>
            <person name="Ritari J."/>
            <person name="Douillard F.P."/>
            <person name="Paul Ross R."/>
            <person name="Yang R."/>
            <person name="Briner A.E."/>
            <person name="Felis G.E."/>
            <person name="de Vos W.M."/>
            <person name="Barrangou R."/>
            <person name="Klaenhammer T.R."/>
            <person name="Caufield P.W."/>
            <person name="Cui Y."/>
            <person name="Zhang H."/>
            <person name="O'Toole P.W."/>
        </authorList>
    </citation>
    <scope>NUCLEOTIDE SEQUENCE [LARGE SCALE GENOMIC DNA]</scope>
    <source>
        <strain evidence="2 3">DSM 20014</strain>
    </source>
</reference>
<dbReference type="EMBL" id="JQCD01000024">
    <property type="protein sequence ID" value="KRN76704.1"/>
    <property type="molecule type" value="Genomic_DNA"/>
</dbReference>
<evidence type="ECO:0000313" key="3">
    <source>
        <dbReference type="Proteomes" id="UP000051673"/>
    </source>
</evidence>
<dbReference type="NCBIfam" id="TIGR00199">
    <property type="entry name" value="PncC_domain"/>
    <property type="match status" value="1"/>
</dbReference>
<dbReference type="Gene3D" id="3.90.950.20">
    <property type="entry name" value="CinA-like"/>
    <property type="match status" value="1"/>
</dbReference>
<dbReference type="Pfam" id="PF02464">
    <property type="entry name" value="CinA"/>
    <property type="match status" value="1"/>
</dbReference>